<evidence type="ECO:0000313" key="2">
    <source>
        <dbReference type="EMBL" id="SDI38748.1"/>
    </source>
</evidence>
<organism evidence="2 3">
    <name type="scientific">Paraburkholderia steynii</name>
    <dbReference type="NCBI Taxonomy" id="1245441"/>
    <lineage>
        <taxon>Bacteria</taxon>
        <taxon>Pseudomonadati</taxon>
        <taxon>Pseudomonadota</taxon>
        <taxon>Betaproteobacteria</taxon>
        <taxon>Burkholderiales</taxon>
        <taxon>Burkholderiaceae</taxon>
        <taxon>Paraburkholderia</taxon>
    </lineage>
</organism>
<feature type="transmembrane region" description="Helical" evidence="1">
    <location>
        <begin position="21"/>
        <end position="44"/>
    </location>
</feature>
<keyword evidence="1" id="KW-0812">Transmembrane</keyword>
<proteinExistence type="predicted"/>
<dbReference type="RefSeq" id="WP_091782796.1">
    <property type="nucleotide sequence ID" value="NZ_FNDI01000016.1"/>
</dbReference>
<feature type="transmembrane region" description="Helical" evidence="1">
    <location>
        <begin position="56"/>
        <end position="74"/>
    </location>
</feature>
<evidence type="ECO:0000256" key="1">
    <source>
        <dbReference type="SAM" id="Phobius"/>
    </source>
</evidence>
<keyword evidence="1" id="KW-1133">Transmembrane helix</keyword>
<reference evidence="2" key="1">
    <citation type="submission" date="2016-10" db="EMBL/GenBank/DDBJ databases">
        <authorList>
            <person name="Varghese N."/>
            <person name="Submissions S."/>
        </authorList>
    </citation>
    <scope>NUCLEOTIDE SEQUENCE [LARGE SCALE GENOMIC DNA]</scope>
    <source>
        <strain evidence="2">YR281</strain>
    </source>
</reference>
<comment type="caution">
    <text evidence="2">The sequence shown here is derived from an EMBL/GenBank/DDBJ whole genome shotgun (WGS) entry which is preliminary data.</text>
</comment>
<dbReference type="EMBL" id="FNDI01000016">
    <property type="protein sequence ID" value="SDI38748.1"/>
    <property type="molecule type" value="Genomic_DNA"/>
</dbReference>
<keyword evidence="1" id="KW-0472">Membrane</keyword>
<sequence>MSTFAQPRIQKRKTVFPEESAKALICVVVVLSLLGILAFWIWSIRTGQLETDLLRLTFQFLLIVVIGGALSFVYDEFQYARDISAKQFEADSAVREAQRVLQREFLKDVIQAYNAAKKVRRLLRARAIHKGIVYKEAYDEHMQALMDIQLEFEAFRIRTENQTLFPGLEGKLKSIEEYLGNVLRDYERYFSSFAGQPPTHPLAPLQNLEEFTASFKPMTRFSEQFKKPFHEIVDALQNLIVT</sequence>
<keyword evidence="3" id="KW-1185">Reference proteome</keyword>
<evidence type="ECO:0000313" key="3">
    <source>
        <dbReference type="Proteomes" id="UP000198900"/>
    </source>
</evidence>
<protein>
    <submittedName>
        <fullName evidence="2">Uncharacterized protein</fullName>
    </submittedName>
</protein>
<accession>A0A7Z7FIU8</accession>
<dbReference type="Proteomes" id="UP000198900">
    <property type="component" value="Unassembled WGS sequence"/>
</dbReference>
<name>A0A7Z7FIU8_9BURK</name>
<dbReference type="AlphaFoldDB" id="A0A7Z7FIU8"/>
<gene>
    <name evidence="2" type="ORF">SAMN04487926_11623</name>
</gene>